<dbReference type="Proteomes" id="UP000317243">
    <property type="component" value="Unassembled WGS sequence"/>
</dbReference>
<keyword evidence="1" id="KW-1133">Transmembrane helix</keyword>
<dbReference type="RefSeq" id="WP_146510391.1">
    <property type="nucleotide sequence ID" value="NZ_SIHI01000005.1"/>
</dbReference>
<proteinExistence type="predicted"/>
<evidence type="ECO:0000313" key="2">
    <source>
        <dbReference type="EMBL" id="TWT55252.1"/>
    </source>
</evidence>
<gene>
    <name evidence="2" type="ORF">KOR42_28790</name>
</gene>
<accession>A0A5C5WZA2</accession>
<keyword evidence="3" id="KW-1185">Reference proteome</keyword>
<feature type="transmembrane region" description="Helical" evidence="1">
    <location>
        <begin position="87"/>
        <end position="107"/>
    </location>
</feature>
<dbReference type="OrthoDB" id="253227at2"/>
<feature type="transmembrane region" description="Helical" evidence="1">
    <location>
        <begin position="31"/>
        <end position="50"/>
    </location>
</feature>
<organism evidence="2 3">
    <name type="scientific">Thalassoglobus neptunius</name>
    <dbReference type="NCBI Taxonomy" id="1938619"/>
    <lineage>
        <taxon>Bacteria</taxon>
        <taxon>Pseudomonadati</taxon>
        <taxon>Planctomycetota</taxon>
        <taxon>Planctomycetia</taxon>
        <taxon>Planctomycetales</taxon>
        <taxon>Planctomycetaceae</taxon>
        <taxon>Thalassoglobus</taxon>
    </lineage>
</organism>
<feature type="transmembrane region" description="Helical" evidence="1">
    <location>
        <begin position="56"/>
        <end position="75"/>
    </location>
</feature>
<dbReference type="EMBL" id="SIHI01000005">
    <property type="protein sequence ID" value="TWT55252.1"/>
    <property type="molecule type" value="Genomic_DNA"/>
</dbReference>
<evidence type="ECO:0000256" key="1">
    <source>
        <dbReference type="SAM" id="Phobius"/>
    </source>
</evidence>
<evidence type="ECO:0000313" key="3">
    <source>
        <dbReference type="Proteomes" id="UP000317243"/>
    </source>
</evidence>
<comment type="caution">
    <text evidence="2">The sequence shown here is derived from an EMBL/GenBank/DDBJ whole genome shotgun (WGS) entry which is preliminary data.</text>
</comment>
<name>A0A5C5WZA2_9PLAN</name>
<reference evidence="2 3" key="1">
    <citation type="submission" date="2019-02" db="EMBL/GenBank/DDBJ databases">
        <title>Deep-cultivation of Planctomycetes and their phenomic and genomic characterization uncovers novel biology.</title>
        <authorList>
            <person name="Wiegand S."/>
            <person name="Jogler M."/>
            <person name="Boedeker C."/>
            <person name="Pinto D."/>
            <person name="Vollmers J."/>
            <person name="Rivas-Marin E."/>
            <person name="Kohn T."/>
            <person name="Peeters S.H."/>
            <person name="Heuer A."/>
            <person name="Rast P."/>
            <person name="Oberbeckmann S."/>
            <person name="Bunk B."/>
            <person name="Jeske O."/>
            <person name="Meyerdierks A."/>
            <person name="Storesund J.E."/>
            <person name="Kallscheuer N."/>
            <person name="Luecker S."/>
            <person name="Lage O.M."/>
            <person name="Pohl T."/>
            <person name="Merkel B.J."/>
            <person name="Hornburger P."/>
            <person name="Mueller R.-W."/>
            <person name="Bruemmer F."/>
            <person name="Labrenz M."/>
            <person name="Spormann A.M."/>
            <person name="Op Den Camp H."/>
            <person name="Overmann J."/>
            <person name="Amann R."/>
            <person name="Jetten M.S.M."/>
            <person name="Mascher T."/>
            <person name="Medema M.H."/>
            <person name="Devos D.P."/>
            <person name="Kaster A.-K."/>
            <person name="Ovreas L."/>
            <person name="Rohde M."/>
            <person name="Galperin M.Y."/>
            <person name="Jogler C."/>
        </authorList>
    </citation>
    <scope>NUCLEOTIDE SEQUENCE [LARGE SCALE GENOMIC DNA]</scope>
    <source>
        <strain evidence="2 3">KOR42</strain>
    </source>
</reference>
<keyword evidence="1" id="KW-0472">Membrane</keyword>
<dbReference type="AlphaFoldDB" id="A0A5C5WZA2"/>
<sequence length="239" mass="26886">MTETPAPEAKAPKAPVELPDKGVILISYPKIVFMWPSWILSIICGIYMVFTKDLTGAGAINIGWAFLIVLSLNLVVLSFDFPRATSFLVFAVLTAFVLGAMLLVSKMPNLIPAVTNVIHSIKPVANAPFYFIFASVLTVIYIAVAILSRFDYWEVRPNELLHHHGVLSDLERFSAPHLRIEKEINDIFEYILLGSGRLILHPSQERRPVVLDNVFFISSKEKRITKLLSALQVRVRDDR</sequence>
<feature type="transmembrane region" description="Helical" evidence="1">
    <location>
        <begin position="127"/>
        <end position="147"/>
    </location>
</feature>
<keyword evidence="1" id="KW-0812">Transmembrane</keyword>
<protein>
    <submittedName>
        <fullName evidence="2">Uncharacterized protein</fullName>
    </submittedName>
</protein>